<evidence type="ECO:0000313" key="2">
    <source>
        <dbReference type="Proteomes" id="UP000245626"/>
    </source>
</evidence>
<sequence length="121" mass="13340">MVQDRDEPETRRGITSSSLLSSCVSLFFLSSSFTPPPLSSSPSLRPLPTFSQSNLSKTSLSSFNCPFILFPFPFSILFFSLFFISCSQTRPISQLRSRASKIATVTPQNDSPPIASVHRSD</sequence>
<dbReference type="Proteomes" id="UP000245626">
    <property type="component" value="Unassembled WGS sequence"/>
</dbReference>
<name>A0ACD0P1E6_9BASI</name>
<gene>
    <name evidence="1" type="ORF">IE53DRAFT_37432</name>
</gene>
<dbReference type="EMBL" id="KZ819819">
    <property type="protein sequence ID" value="PWN51759.1"/>
    <property type="molecule type" value="Genomic_DNA"/>
</dbReference>
<accession>A0ACD0P1E6</accession>
<protein>
    <submittedName>
        <fullName evidence="1">Uncharacterized protein</fullName>
    </submittedName>
</protein>
<organism evidence="1 2">
    <name type="scientific">Violaceomyces palustris</name>
    <dbReference type="NCBI Taxonomy" id="1673888"/>
    <lineage>
        <taxon>Eukaryota</taxon>
        <taxon>Fungi</taxon>
        <taxon>Dikarya</taxon>
        <taxon>Basidiomycota</taxon>
        <taxon>Ustilaginomycotina</taxon>
        <taxon>Ustilaginomycetes</taxon>
        <taxon>Violaceomycetales</taxon>
        <taxon>Violaceomycetaceae</taxon>
        <taxon>Violaceomyces</taxon>
    </lineage>
</organism>
<evidence type="ECO:0000313" key="1">
    <source>
        <dbReference type="EMBL" id="PWN51759.1"/>
    </source>
</evidence>
<keyword evidence="2" id="KW-1185">Reference proteome</keyword>
<proteinExistence type="predicted"/>
<reference evidence="1 2" key="1">
    <citation type="journal article" date="2018" name="Mol. Biol. Evol.">
        <title>Broad Genomic Sampling Reveals a Smut Pathogenic Ancestry of the Fungal Clade Ustilaginomycotina.</title>
        <authorList>
            <person name="Kijpornyongpan T."/>
            <person name="Mondo S.J."/>
            <person name="Barry K."/>
            <person name="Sandor L."/>
            <person name="Lee J."/>
            <person name="Lipzen A."/>
            <person name="Pangilinan J."/>
            <person name="LaButti K."/>
            <person name="Hainaut M."/>
            <person name="Henrissat B."/>
            <person name="Grigoriev I.V."/>
            <person name="Spatafora J.W."/>
            <person name="Aime M.C."/>
        </authorList>
    </citation>
    <scope>NUCLEOTIDE SEQUENCE [LARGE SCALE GENOMIC DNA]</scope>
    <source>
        <strain evidence="1 2">SA 807</strain>
    </source>
</reference>